<dbReference type="RefSeq" id="WP_006383361.1">
    <property type="nucleotide sequence ID" value="NZ_AEJB01000655.1"/>
</dbReference>
<evidence type="ECO:0000313" key="2">
    <source>
        <dbReference type="EMBL" id="ELP61771.1"/>
    </source>
</evidence>
<evidence type="ECO:0000256" key="1">
    <source>
        <dbReference type="SAM" id="MobiDB-lite"/>
    </source>
</evidence>
<dbReference type="PATRIC" id="fig|698760.3.peg.9238"/>
<proteinExistence type="predicted"/>
<dbReference type="Proteomes" id="UP000010931">
    <property type="component" value="Unassembled WGS sequence"/>
</dbReference>
<dbReference type="AlphaFoldDB" id="L7EST7"/>
<dbReference type="EMBL" id="AEJB01000655">
    <property type="protein sequence ID" value="ELP61771.1"/>
    <property type="molecule type" value="Genomic_DNA"/>
</dbReference>
<dbReference type="GeneID" id="97400532"/>
<evidence type="ECO:0000313" key="3">
    <source>
        <dbReference type="Proteomes" id="UP000010931"/>
    </source>
</evidence>
<comment type="caution">
    <text evidence="2">The sequence shown here is derived from an EMBL/GenBank/DDBJ whole genome shotgun (WGS) entry which is preliminary data.</text>
</comment>
<feature type="region of interest" description="Disordered" evidence="1">
    <location>
        <begin position="1"/>
        <end position="29"/>
    </location>
</feature>
<gene>
    <name evidence="2" type="ORF">STRTUCAR8_06426</name>
</gene>
<protein>
    <submittedName>
        <fullName evidence="2">Uncharacterized protein</fullName>
    </submittedName>
</protein>
<reference evidence="2 3" key="1">
    <citation type="journal article" date="2011" name="Plasmid">
        <title>Streptomyces turgidiscabies Car8 contains a modular pathogenicity island that shares virulence genes with other actinobacterial plant pathogens.</title>
        <authorList>
            <person name="Huguet-Tapia J.C."/>
            <person name="Badger J.H."/>
            <person name="Loria R."/>
            <person name="Pettis G.S."/>
        </authorList>
    </citation>
    <scope>NUCLEOTIDE SEQUENCE [LARGE SCALE GENOMIC DNA]</scope>
    <source>
        <strain evidence="2 3">Car8</strain>
    </source>
</reference>
<sequence length="116" mass="12739">MTAPRRPKPTVADHAQASAEQVRQRPCPRCGADTLTARTPDRVAAVEVRADPTPLDPAAEILARLAGRLTWCLTDGAHSPARIRWRDRWHIAAGHCTHTVIADHQCPAHYVQETLG</sequence>
<name>L7EST7_STRT8</name>
<accession>L7EST7</accession>
<organism evidence="2 3">
    <name type="scientific">Streptomyces turgidiscabies (strain Car8)</name>
    <dbReference type="NCBI Taxonomy" id="698760"/>
    <lineage>
        <taxon>Bacteria</taxon>
        <taxon>Bacillati</taxon>
        <taxon>Actinomycetota</taxon>
        <taxon>Actinomycetes</taxon>
        <taxon>Kitasatosporales</taxon>
        <taxon>Streptomycetaceae</taxon>
        <taxon>Streptomyces</taxon>
    </lineage>
</organism>
<keyword evidence="3" id="KW-1185">Reference proteome</keyword>
<dbReference type="STRING" id="85558.T45_02294"/>